<dbReference type="RefSeq" id="WP_012915356.1">
    <property type="nucleotide sequence ID" value="NC_013722.1"/>
</dbReference>
<accession>D2UCY3</accession>
<dbReference type="EMBL" id="FP565176">
    <property type="protein sequence ID" value="CBA15346.1"/>
    <property type="molecule type" value="Genomic_DNA"/>
</dbReference>
<dbReference type="Proteomes" id="UP000001890">
    <property type="component" value="Chromosome"/>
</dbReference>
<gene>
    <name evidence="1" type="ordered locus">XALc_0828</name>
</gene>
<evidence type="ECO:0000313" key="2">
    <source>
        <dbReference type="Proteomes" id="UP000001890"/>
    </source>
</evidence>
<protein>
    <submittedName>
        <fullName evidence="1">Uncharacterized protein</fullName>
    </submittedName>
</protein>
<reference evidence="1 2" key="1">
    <citation type="journal article" date="2009" name="BMC Genomics">
        <title>The complete genome sequence of Xanthomonas albilineans provides new insights into the reductive genome evolution of the xylem-limited Xanthomonadaceae.</title>
        <authorList>
            <person name="Pieretti I."/>
            <person name="Royer M."/>
            <person name="Barbe V."/>
            <person name="Carrere S."/>
            <person name="Koebnik R."/>
            <person name="Cociancich S."/>
            <person name="Couloux A."/>
            <person name="Darrasse A."/>
            <person name="Gouzy J."/>
            <person name="Jacques M.A."/>
            <person name="Lauber E."/>
            <person name="Manceau C."/>
            <person name="Mangenot S."/>
            <person name="Poussier S."/>
            <person name="Segurens B."/>
            <person name="Szurek B."/>
            <person name="Verdier V."/>
            <person name="Arlat M."/>
            <person name="Rott P."/>
        </authorList>
    </citation>
    <scope>NUCLEOTIDE SEQUENCE [LARGE SCALE GENOMIC DNA]</scope>
    <source>
        <strain evidence="2">GPE PC73 / CFBP 7063</strain>
    </source>
</reference>
<evidence type="ECO:0000313" key="1">
    <source>
        <dbReference type="EMBL" id="CBA15346.1"/>
    </source>
</evidence>
<name>D2UCY3_XANAP</name>
<dbReference type="KEGG" id="xal:XALC_0828"/>
<dbReference type="STRING" id="380358.XALC_0828"/>
<dbReference type="GeneID" id="57876148"/>
<sequence>MLDTNTHPGASHAAAAAAALDAALSGQGARPSALLVAVRKLEAQLCILLASAHEDAIFWPSFSALMLELDADLSHSECRRLRAHADFLLVRAGRSSQALNVVDAAAVL</sequence>
<organism evidence="1 2">
    <name type="scientific">Xanthomonas albilineans (strain GPE PC73 / CFBP 7063)</name>
    <dbReference type="NCBI Taxonomy" id="380358"/>
    <lineage>
        <taxon>Bacteria</taxon>
        <taxon>Pseudomonadati</taxon>
        <taxon>Pseudomonadota</taxon>
        <taxon>Gammaproteobacteria</taxon>
        <taxon>Lysobacterales</taxon>
        <taxon>Lysobacteraceae</taxon>
        <taxon>Xanthomonas</taxon>
    </lineage>
</organism>
<dbReference type="AlphaFoldDB" id="D2UCY3"/>
<proteinExistence type="predicted"/>
<keyword evidence="2" id="KW-1185">Reference proteome</keyword>